<dbReference type="Gene3D" id="2.10.25.10">
    <property type="entry name" value="Laminin"/>
    <property type="match status" value="1"/>
</dbReference>
<evidence type="ECO:0000256" key="2">
    <source>
        <dbReference type="PROSITE-ProRule" id="PRU00076"/>
    </source>
</evidence>
<keyword evidence="2" id="KW-1015">Disulfide bond</keyword>
<dbReference type="EMBL" id="AMQN01005076">
    <property type="status" value="NOT_ANNOTATED_CDS"/>
    <property type="molecule type" value="Genomic_DNA"/>
</dbReference>
<keyword evidence="2" id="KW-0245">EGF-like domain</keyword>
<dbReference type="AlphaFoldDB" id="R7V506"/>
<proteinExistence type="predicted"/>
<feature type="disulfide bond" evidence="2">
    <location>
        <begin position="73"/>
        <end position="83"/>
    </location>
</feature>
<dbReference type="PROSITE" id="PS00306">
    <property type="entry name" value="CASEIN_ALPHA_BETA"/>
    <property type="match status" value="1"/>
</dbReference>
<evidence type="ECO:0000313" key="6">
    <source>
        <dbReference type="EnsemblMetazoa" id="CapteP224801"/>
    </source>
</evidence>
<feature type="chain" id="PRO_5008788706" description="EGF-like domain-containing protein" evidence="3">
    <location>
        <begin position="19"/>
        <end position="130"/>
    </location>
</feature>
<evidence type="ECO:0000313" key="7">
    <source>
        <dbReference type="Proteomes" id="UP000014760"/>
    </source>
</evidence>
<protein>
    <recommendedName>
        <fullName evidence="4">EGF-like domain-containing protein</fullName>
    </recommendedName>
</protein>
<name>R7V506_CAPTE</name>
<feature type="signal peptide" evidence="3">
    <location>
        <begin position="1"/>
        <end position="18"/>
    </location>
</feature>
<evidence type="ECO:0000259" key="4">
    <source>
        <dbReference type="PROSITE" id="PS50026"/>
    </source>
</evidence>
<keyword evidence="7" id="KW-1185">Reference proteome</keyword>
<feature type="domain" description="EGF-like" evidence="4">
    <location>
        <begin position="69"/>
        <end position="109"/>
    </location>
</feature>
<dbReference type="InterPro" id="IPR000742">
    <property type="entry name" value="EGF"/>
</dbReference>
<dbReference type="OrthoDB" id="6108465at2759"/>
<keyword evidence="1 3" id="KW-0732">Signal</keyword>
<dbReference type="Proteomes" id="UP000014760">
    <property type="component" value="Unassembled WGS sequence"/>
</dbReference>
<evidence type="ECO:0000256" key="3">
    <source>
        <dbReference type="SAM" id="SignalP"/>
    </source>
</evidence>
<dbReference type="HOGENOM" id="CLU_134014_0_0_1"/>
<comment type="caution">
    <text evidence="2">Lacks conserved residue(s) required for the propagation of feature annotation.</text>
</comment>
<sequence length="130" mass="14550">MRSTTLAIFLCLLALAVAKQHHRSHGDCKTLHEGCNIERGQCACGSKQGCSSPYVYKNEHQCHKDLKGEYDKCKRHPCVHGQCVQMKQGGVRRWHCSCSGSGFYGKKCDIECPIADKDNLPVDFPTDCIY</sequence>
<evidence type="ECO:0000256" key="1">
    <source>
        <dbReference type="ARBA" id="ARBA00022729"/>
    </source>
</evidence>
<organism evidence="5">
    <name type="scientific">Capitella teleta</name>
    <name type="common">Polychaete worm</name>
    <dbReference type="NCBI Taxonomy" id="283909"/>
    <lineage>
        <taxon>Eukaryota</taxon>
        <taxon>Metazoa</taxon>
        <taxon>Spiralia</taxon>
        <taxon>Lophotrochozoa</taxon>
        <taxon>Annelida</taxon>
        <taxon>Polychaeta</taxon>
        <taxon>Sedentaria</taxon>
        <taxon>Scolecida</taxon>
        <taxon>Capitellidae</taxon>
        <taxon>Capitella</taxon>
    </lineage>
</organism>
<dbReference type="InterPro" id="IPR031305">
    <property type="entry name" value="Casein_CS"/>
</dbReference>
<dbReference type="PROSITE" id="PS50026">
    <property type="entry name" value="EGF_3"/>
    <property type="match status" value="1"/>
</dbReference>
<accession>R7V506</accession>
<reference evidence="7" key="1">
    <citation type="submission" date="2012-12" db="EMBL/GenBank/DDBJ databases">
        <authorList>
            <person name="Hellsten U."/>
            <person name="Grimwood J."/>
            <person name="Chapman J.A."/>
            <person name="Shapiro H."/>
            <person name="Aerts A."/>
            <person name="Otillar R.P."/>
            <person name="Terry A.Y."/>
            <person name="Boore J.L."/>
            <person name="Simakov O."/>
            <person name="Marletaz F."/>
            <person name="Cho S.-J."/>
            <person name="Edsinger-Gonzales E."/>
            <person name="Havlak P."/>
            <person name="Kuo D.-H."/>
            <person name="Larsson T."/>
            <person name="Lv J."/>
            <person name="Arendt D."/>
            <person name="Savage R."/>
            <person name="Osoegawa K."/>
            <person name="de Jong P."/>
            <person name="Lindberg D.R."/>
            <person name="Seaver E.C."/>
            <person name="Weisblat D.A."/>
            <person name="Putnam N.H."/>
            <person name="Grigoriev I.V."/>
            <person name="Rokhsar D.S."/>
        </authorList>
    </citation>
    <scope>NUCLEOTIDE SEQUENCE</scope>
    <source>
        <strain evidence="7">I ESC-2004</strain>
    </source>
</reference>
<dbReference type="EnsemblMetazoa" id="CapteT224801">
    <property type="protein sequence ID" value="CapteP224801"/>
    <property type="gene ID" value="CapteG224801"/>
</dbReference>
<reference evidence="6" key="3">
    <citation type="submission" date="2015-06" db="UniProtKB">
        <authorList>
            <consortium name="EnsemblMetazoa"/>
        </authorList>
    </citation>
    <scope>IDENTIFICATION</scope>
</reference>
<evidence type="ECO:0000313" key="5">
    <source>
        <dbReference type="EMBL" id="ELU13634.1"/>
    </source>
</evidence>
<dbReference type="OMA" id="PHECIVI"/>
<dbReference type="EMBL" id="KB295063">
    <property type="protein sequence ID" value="ELU13634.1"/>
    <property type="molecule type" value="Genomic_DNA"/>
</dbReference>
<gene>
    <name evidence="5" type="ORF">CAPTEDRAFT_224801</name>
</gene>
<reference evidence="5 7" key="2">
    <citation type="journal article" date="2013" name="Nature">
        <title>Insights into bilaterian evolution from three spiralian genomes.</title>
        <authorList>
            <person name="Simakov O."/>
            <person name="Marletaz F."/>
            <person name="Cho S.J."/>
            <person name="Edsinger-Gonzales E."/>
            <person name="Havlak P."/>
            <person name="Hellsten U."/>
            <person name="Kuo D.H."/>
            <person name="Larsson T."/>
            <person name="Lv J."/>
            <person name="Arendt D."/>
            <person name="Savage R."/>
            <person name="Osoegawa K."/>
            <person name="de Jong P."/>
            <person name="Grimwood J."/>
            <person name="Chapman J.A."/>
            <person name="Shapiro H."/>
            <person name="Aerts A."/>
            <person name="Otillar R.P."/>
            <person name="Terry A.Y."/>
            <person name="Boore J.L."/>
            <person name="Grigoriev I.V."/>
            <person name="Lindberg D.R."/>
            <person name="Seaver E.C."/>
            <person name="Weisblat D.A."/>
            <person name="Putnam N.H."/>
            <person name="Rokhsar D.S."/>
        </authorList>
    </citation>
    <scope>NUCLEOTIDE SEQUENCE</scope>
    <source>
        <strain evidence="5 7">I ESC-2004</strain>
    </source>
</reference>